<name>A0A9W4RHP6_9PEZI</name>
<evidence type="ECO:0000313" key="3">
    <source>
        <dbReference type="Proteomes" id="UP001152533"/>
    </source>
</evidence>
<organism evidence="2 3">
    <name type="scientific">Colletotrichum noveboracense</name>
    <dbReference type="NCBI Taxonomy" id="2664923"/>
    <lineage>
        <taxon>Eukaryota</taxon>
        <taxon>Fungi</taxon>
        <taxon>Dikarya</taxon>
        <taxon>Ascomycota</taxon>
        <taxon>Pezizomycotina</taxon>
        <taxon>Sordariomycetes</taxon>
        <taxon>Hypocreomycetidae</taxon>
        <taxon>Glomerellales</taxon>
        <taxon>Glomerellaceae</taxon>
        <taxon>Colletotrichum</taxon>
        <taxon>Colletotrichum gloeosporioides species complex</taxon>
    </lineage>
</organism>
<dbReference type="Proteomes" id="UP001152533">
    <property type="component" value="Unassembled WGS sequence"/>
</dbReference>
<proteinExistence type="predicted"/>
<dbReference type="EMBL" id="CAMGZC010000010">
    <property type="protein sequence ID" value="CAI0641330.1"/>
    <property type="molecule type" value="Genomic_DNA"/>
</dbReference>
<comment type="caution">
    <text evidence="2">The sequence shown here is derived from an EMBL/GenBank/DDBJ whole genome shotgun (WGS) entry which is preliminary data.</text>
</comment>
<feature type="compositionally biased region" description="Basic and acidic residues" evidence="1">
    <location>
        <begin position="1"/>
        <end position="10"/>
    </location>
</feature>
<sequence>MAERHSDDNKNTTSQHPDNGKIPASPLRAADVPVADSEPPDNEIERAAAGHATPRLGILASVKAFFWGGNESPADDDFADPGIVSPCAPRSTCDDAVLNVTEAADDSLRVAAGLYPDVTSSADQPEESDVRDKLIVLTSADVPAVAGVVASEQTDDFVFSSTEAAGSKPAVDTVDTADSEDTPLDAYDLLIFDSIVDHRRDPHIDTMFQMRVRWKNGSLTWEPEASIQKVAGGHLFSYWDGVEGRRVGAMGDKSRWHVLEVEKHQITSKSIVYLYISWIGSIERSWELESDVIHVARAIVENYWAIKGGRDKRLPS</sequence>
<protein>
    <recommendedName>
        <fullName evidence="4">Chromo domain-containing protein</fullName>
    </recommendedName>
</protein>
<dbReference type="AlphaFoldDB" id="A0A9W4RHP6"/>
<accession>A0A9W4RHP6</accession>
<evidence type="ECO:0000313" key="2">
    <source>
        <dbReference type="EMBL" id="CAI0641330.1"/>
    </source>
</evidence>
<gene>
    <name evidence="2" type="ORF">CGXH109_LOCUS2996</name>
</gene>
<dbReference type="CDD" id="cd00024">
    <property type="entry name" value="CD_CSD"/>
    <property type="match status" value="1"/>
</dbReference>
<keyword evidence="3" id="KW-1185">Reference proteome</keyword>
<evidence type="ECO:0000256" key="1">
    <source>
        <dbReference type="SAM" id="MobiDB-lite"/>
    </source>
</evidence>
<evidence type="ECO:0008006" key="4">
    <source>
        <dbReference type="Google" id="ProtNLM"/>
    </source>
</evidence>
<feature type="region of interest" description="Disordered" evidence="1">
    <location>
        <begin position="1"/>
        <end position="43"/>
    </location>
</feature>
<reference evidence="2" key="1">
    <citation type="submission" date="2022-08" db="EMBL/GenBank/DDBJ databases">
        <authorList>
            <person name="Giroux E."/>
            <person name="Giroux E."/>
        </authorList>
    </citation>
    <scope>NUCLEOTIDE SEQUENCE</scope>
    <source>
        <strain evidence="2">H1091258</strain>
    </source>
</reference>